<evidence type="ECO:0000256" key="6">
    <source>
        <dbReference type="ARBA" id="ARBA00022842"/>
    </source>
</evidence>
<evidence type="ECO:0000313" key="21">
    <source>
        <dbReference type="Proteomes" id="UP001296104"/>
    </source>
</evidence>
<evidence type="ECO:0000256" key="15">
    <source>
        <dbReference type="PIRSR" id="PIRSR000454-3"/>
    </source>
</evidence>
<feature type="compositionally biased region" description="Low complexity" evidence="17">
    <location>
        <begin position="1368"/>
        <end position="1378"/>
    </location>
</feature>
<evidence type="ECO:0000256" key="5">
    <source>
        <dbReference type="ARBA" id="ARBA00022723"/>
    </source>
</evidence>
<comment type="catalytic activity">
    <reaction evidence="11">
        <text>a (3R)-hydroxyacyl-[ACP] + NADP(+) = a 3-oxoacyl-[ACP] + NADPH + H(+)</text>
        <dbReference type="Rhea" id="RHEA:17397"/>
        <dbReference type="Rhea" id="RHEA-COMP:9916"/>
        <dbReference type="Rhea" id="RHEA-COMP:9945"/>
        <dbReference type="ChEBI" id="CHEBI:15378"/>
        <dbReference type="ChEBI" id="CHEBI:57783"/>
        <dbReference type="ChEBI" id="CHEBI:58349"/>
        <dbReference type="ChEBI" id="CHEBI:78776"/>
        <dbReference type="ChEBI" id="CHEBI:78827"/>
        <dbReference type="EC" id="1.1.1.100"/>
    </reaction>
</comment>
<dbReference type="InterPro" id="IPR037143">
    <property type="entry name" value="4-PPantetheinyl_Trfase_dom_sf"/>
</dbReference>
<dbReference type="InterPro" id="IPR018201">
    <property type="entry name" value="Ketoacyl_synth_AS"/>
</dbReference>
<feature type="binding site" evidence="15">
    <location>
        <position position="1672"/>
    </location>
    <ligand>
        <name>Mg(2+)</name>
        <dbReference type="ChEBI" id="CHEBI:18420"/>
    </ligand>
</feature>
<dbReference type="SUPFAM" id="SSF53901">
    <property type="entry name" value="Thiolase-like"/>
    <property type="match status" value="2"/>
</dbReference>
<dbReference type="GO" id="GO:0004316">
    <property type="term" value="F:3-oxoacyl-[acyl-carrier-protein] reductase (NADPH) activity"/>
    <property type="evidence" value="ECO:0007669"/>
    <property type="project" value="UniProtKB-EC"/>
</dbReference>
<evidence type="ECO:0000256" key="11">
    <source>
        <dbReference type="ARBA" id="ARBA00048508"/>
    </source>
</evidence>
<reference evidence="20" key="1">
    <citation type="submission" date="2023-11" db="EMBL/GenBank/DDBJ databases">
        <authorList>
            <person name="Alioto T."/>
            <person name="Alioto T."/>
            <person name="Gomez Garrido J."/>
        </authorList>
    </citation>
    <scope>NUCLEOTIDE SEQUENCE</scope>
</reference>
<dbReference type="InterPro" id="IPR041550">
    <property type="entry name" value="FASI_helical"/>
</dbReference>
<feature type="compositionally biased region" description="Pro residues" evidence="17">
    <location>
        <begin position="122"/>
        <end position="132"/>
    </location>
</feature>
<feature type="binding site" evidence="15">
    <location>
        <position position="1673"/>
    </location>
    <ligand>
        <name>Mg(2+)</name>
        <dbReference type="ChEBI" id="CHEBI:18420"/>
    </ligand>
</feature>
<evidence type="ECO:0000256" key="3">
    <source>
        <dbReference type="ARBA" id="ARBA00022553"/>
    </source>
</evidence>
<feature type="modified residue" description="O-(pantetheine 4'-phosphoryl)serine" evidence="16">
    <location>
        <position position="191"/>
    </location>
</feature>
<dbReference type="GO" id="GO:0004315">
    <property type="term" value="F:3-oxoacyl-[acyl-carrier-protein] synthase activity"/>
    <property type="evidence" value="ECO:0007669"/>
    <property type="project" value="UniProtKB-EC"/>
</dbReference>
<dbReference type="SUPFAM" id="SSF52151">
    <property type="entry name" value="FabD/lysophospholipase-like"/>
    <property type="match status" value="1"/>
</dbReference>
<keyword evidence="5 15" id="KW-0479">Metal-binding</keyword>
<comment type="catalytic activity">
    <reaction evidence="12">
        <text>a fatty acyl-[ACP] + malonyl-[ACP] + H(+) = a 3-oxoacyl-[ACP] + holo-[ACP] + CO2</text>
        <dbReference type="Rhea" id="RHEA:22836"/>
        <dbReference type="Rhea" id="RHEA-COMP:9623"/>
        <dbReference type="Rhea" id="RHEA-COMP:9685"/>
        <dbReference type="Rhea" id="RHEA-COMP:9916"/>
        <dbReference type="Rhea" id="RHEA-COMP:14125"/>
        <dbReference type="ChEBI" id="CHEBI:15378"/>
        <dbReference type="ChEBI" id="CHEBI:16526"/>
        <dbReference type="ChEBI" id="CHEBI:64479"/>
        <dbReference type="ChEBI" id="CHEBI:78449"/>
        <dbReference type="ChEBI" id="CHEBI:78776"/>
        <dbReference type="ChEBI" id="CHEBI:138651"/>
        <dbReference type="EC" id="2.3.1.41"/>
    </reaction>
</comment>
<dbReference type="PIRSF" id="PIRSF000454">
    <property type="entry name" value="FAS_yeast_alpha"/>
    <property type="match status" value="1"/>
</dbReference>
<dbReference type="Gene3D" id="3.40.47.10">
    <property type="match status" value="1"/>
</dbReference>
<feature type="domain" description="Ketosynthase family 3 (KS3)" evidence="19">
    <location>
        <begin position="1029"/>
        <end position="1554"/>
    </location>
</feature>
<comment type="catalytic activity">
    <reaction evidence="10">
        <text>acetyl-CoA + n malonyl-CoA + 2n NADPH + 4n H(+) = a long-chain-acyl-CoA + n CoA + n CO2 + 2n NADP(+).</text>
        <dbReference type="EC" id="2.3.1.86"/>
    </reaction>
</comment>
<dbReference type="InterPro" id="IPR004568">
    <property type="entry name" value="Ppantetheine-prot_Trfase_dom"/>
</dbReference>
<dbReference type="Gene3D" id="3.90.25.70">
    <property type="match status" value="1"/>
</dbReference>
<dbReference type="InterPro" id="IPR026025">
    <property type="entry name" value="FAS_alpha_yeast"/>
</dbReference>
<proteinExistence type="inferred from homology"/>
<dbReference type="InterPro" id="IPR047224">
    <property type="entry name" value="FAS_alpha_su_C"/>
</dbReference>
<dbReference type="Proteomes" id="UP001296104">
    <property type="component" value="Unassembled WGS sequence"/>
</dbReference>
<evidence type="ECO:0000256" key="16">
    <source>
        <dbReference type="PIRSR" id="PIRSR000454-4"/>
    </source>
</evidence>
<name>A0AAI8Z8I0_9PEZI</name>
<dbReference type="GO" id="GO:0004312">
    <property type="term" value="F:fatty acid synthase activity"/>
    <property type="evidence" value="ECO:0007669"/>
    <property type="project" value="InterPro"/>
</dbReference>
<dbReference type="Gene3D" id="3.30.70.2490">
    <property type="match status" value="1"/>
</dbReference>
<dbReference type="GO" id="GO:0005835">
    <property type="term" value="C:fatty acid synthase complex"/>
    <property type="evidence" value="ECO:0007669"/>
    <property type="project" value="InterPro"/>
</dbReference>
<dbReference type="InterPro" id="IPR036291">
    <property type="entry name" value="NAD(P)-bd_dom_sf"/>
</dbReference>
<keyword evidence="2 13" id="KW-0596">Phosphopantetheine</keyword>
<dbReference type="Pfam" id="PF01648">
    <property type="entry name" value="ACPS"/>
    <property type="match status" value="1"/>
</dbReference>
<keyword evidence="8" id="KW-0560">Oxidoreductase</keyword>
<dbReference type="GO" id="GO:0008897">
    <property type="term" value="F:holo-[acyl-carrier-protein] synthase activity"/>
    <property type="evidence" value="ECO:0007669"/>
    <property type="project" value="InterPro"/>
</dbReference>
<organism evidence="20 21">
    <name type="scientific">Lecanosticta acicola</name>
    <dbReference type="NCBI Taxonomy" id="111012"/>
    <lineage>
        <taxon>Eukaryota</taxon>
        <taxon>Fungi</taxon>
        <taxon>Dikarya</taxon>
        <taxon>Ascomycota</taxon>
        <taxon>Pezizomycotina</taxon>
        <taxon>Dothideomycetes</taxon>
        <taxon>Dothideomycetidae</taxon>
        <taxon>Mycosphaerellales</taxon>
        <taxon>Mycosphaerellaceae</taxon>
        <taxon>Lecanosticta</taxon>
    </lineage>
</organism>
<keyword evidence="7" id="KW-0521">NADP</keyword>
<evidence type="ECO:0000259" key="19">
    <source>
        <dbReference type="PROSITE" id="PS52004"/>
    </source>
</evidence>
<keyword evidence="6 15" id="KW-0460">Magnesium</keyword>
<dbReference type="PANTHER" id="PTHR10982:SF21">
    <property type="entry name" value="FATTY ACID SYNTHASE SUBUNIT BETA"/>
    <property type="match status" value="1"/>
</dbReference>
<evidence type="ECO:0000256" key="14">
    <source>
        <dbReference type="PIRSR" id="PIRSR000454-1"/>
    </source>
</evidence>
<protein>
    <submittedName>
        <fullName evidence="20">Sterigmatocystin biosynthesis fatty acid synthase subunit alpha</fullName>
    </submittedName>
</protein>
<evidence type="ECO:0000313" key="20">
    <source>
        <dbReference type="EMBL" id="CAK4034469.1"/>
    </source>
</evidence>
<feature type="domain" description="Carrier" evidence="18">
    <location>
        <begin position="156"/>
        <end position="231"/>
    </location>
</feature>
<dbReference type="InterPro" id="IPR050830">
    <property type="entry name" value="Fungal_FAS"/>
</dbReference>
<evidence type="ECO:0000256" key="10">
    <source>
        <dbReference type="ARBA" id="ARBA00048237"/>
    </source>
</evidence>
<dbReference type="InterPro" id="IPR014031">
    <property type="entry name" value="Ketoacyl_synth_C"/>
</dbReference>
<feature type="region of interest" description="Disordered" evidence="17">
    <location>
        <begin position="1341"/>
        <end position="1391"/>
    </location>
</feature>
<dbReference type="InterPro" id="IPR014030">
    <property type="entry name" value="Ketoacyl_synth_N"/>
</dbReference>
<dbReference type="Pfam" id="PF18325">
    <property type="entry name" value="Fas_alpha_ACP"/>
    <property type="match status" value="1"/>
</dbReference>
<comment type="caution">
    <text evidence="20">The sequence shown here is derived from an EMBL/GenBank/DDBJ whole genome shotgun (WGS) entry which is preliminary data.</text>
</comment>
<dbReference type="InterPro" id="IPR009081">
    <property type="entry name" value="PP-bd_ACP"/>
</dbReference>
<evidence type="ECO:0000256" key="1">
    <source>
        <dbReference type="ARBA" id="ARBA00007485"/>
    </source>
</evidence>
<dbReference type="SUPFAM" id="SSF56214">
    <property type="entry name" value="4'-phosphopantetheinyl transferase"/>
    <property type="match status" value="1"/>
</dbReference>
<dbReference type="Gene3D" id="3.40.50.720">
    <property type="entry name" value="NAD(P)-binding Rossmann-like Domain"/>
    <property type="match status" value="2"/>
</dbReference>
<dbReference type="InterPro" id="IPR008278">
    <property type="entry name" value="4-PPantetheinyl_Trfase_dom"/>
</dbReference>
<evidence type="ECO:0000256" key="8">
    <source>
        <dbReference type="ARBA" id="ARBA00023002"/>
    </source>
</evidence>
<dbReference type="SMART" id="SM00825">
    <property type="entry name" value="PKS_KS"/>
    <property type="match status" value="1"/>
</dbReference>
<dbReference type="Pfam" id="PF18314">
    <property type="entry name" value="FAS_I_H"/>
    <property type="match status" value="1"/>
</dbReference>
<evidence type="ECO:0000256" key="17">
    <source>
        <dbReference type="SAM" id="MobiDB-lite"/>
    </source>
</evidence>
<evidence type="ECO:0000256" key="13">
    <source>
        <dbReference type="PIRNR" id="PIRNR000454"/>
    </source>
</evidence>
<evidence type="ECO:0000256" key="4">
    <source>
        <dbReference type="ARBA" id="ARBA00022679"/>
    </source>
</evidence>
<dbReference type="Pfam" id="PF02801">
    <property type="entry name" value="Ketoacyl-synt_C"/>
    <property type="match status" value="1"/>
</dbReference>
<feature type="compositionally biased region" description="Basic and acidic residues" evidence="17">
    <location>
        <begin position="1348"/>
        <end position="1367"/>
    </location>
</feature>
<feature type="region of interest" description="Disordered" evidence="17">
    <location>
        <begin position="111"/>
        <end position="132"/>
    </location>
</feature>
<evidence type="ECO:0000256" key="7">
    <source>
        <dbReference type="ARBA" id="ARBA00022857"/>
    </source>
</evidence>
<dbReference type="InterPro" id="IPR016039">
    <property type="entry name" value="Thiolase-like"/>
</dbReference>
<dbReference type="GO" id="GO:0000287">
    <property type="term" value="F:magnesium ion binding"/>
    <property type="evidence" value="ECO:0007669"/>
    <property type="project" value="InterPro"/>
</dbReference>
<keyword evidence="9" id="KW-0511">Multifunctional enzyme</keyword>
<comment type="similarity">
    <text evidence="1 13">Belongs to the thiolase-like superfamily. Fungal fatty acid synthetase subunit alpha family.</text>
</comment>
<dbReference type="InterPro" id="IPR016035">
    <property type="entry name" value="Acyl_Trfase/lysoPLipase"/>
</dbReference>
<dbReference type="CDD" id="cd00828">
    <property type="entry name" value="elong_cond_enzymes"/>
    <property type="match status" value="1"/>
</dbReference>
<dbReference type="EMBL" id="CAVMBE010000118">
    <property type="protein sequence ID" value="CAK4034469.1"/>
    <property type="molecule type" value="Genomic_DNA"/>
</dbReference>
<dbReference type="InterPro" id="IPR020841">
    <property type="entry name" value="PKS_Beta-ketoAc_synthase_dom"/>
</dbReference>
<dbReference type="GO" id="GO:0044550">
    <property type="term" value="P:secondary metabolite biosynthetic process"/>
    <property type="evidence" value="ECO:0007669"/>
    <property type="project" value="UniProtKB-ARBA"/>
</dbReference>
<dbReference type="NCBIfam" id="TIGR00556">
    <property type="entry name" value="pantethn_trn"/>
    <property type="match status" value="1"/>
</dbReference>
<accession>A0AAI8Z8I0</accession>
<evidence type="ECO:0000256" key="9">
    <source>
        <dbReference type="ARBA" id="ARBA00023268"/>
    </source>
</evidence>
<dbReference type="Pfam" id="PF00109">
    <property type="entry name" value="ketoacyl-synt"/>
    <property type="match status" value="1"/>
</dbReference>
<evidence type="ECO:0000256" key="2">
    <source>
        <dbReference type="ARBA" id="ARBA00022450"/>
    </source>
</evidence>
<sequence>MARPQTDDSAQDKHVARELLIELLAHQFAFPVQWIKTQERLLDGPNAVQRLVELGPGSTLLGLARSTIQRQVATGHRIGEPVETLASTSDADQIAYRYEARIDLLEPAEATKDVSTTGLPPKEIPAPGPVAKPPTAIPVPTLGSQTAATQIADASITPSDILRALMARKLKLPMPEISLSKTLRELCNGRSTLQNEMVGDLLNEFGSLPDRPEDLSLSVLGEAISIRPETPLGKTTTAALQKLVGSKMPSGFRMADLQSYLSDHWALPRGRMTSVILYALASEPERRLMSVASVHSYLDGLASMYAAWAGLDLSPKPSQQDAVQTQAVALVPALSTEAVKASKRLAQKQYDALSEFLETERASHSSEETKASITSLQSQLDHWTAEFSDDFLSGIMPSHDPKKARRFDAYWRSARQELLEFYHSATESRQPLGANDFQNFLNRMRNKADPELAVIANGLGREAYEKLDSSPHVLGQLREVEHIISQHSDSVEASAIASVRCQRPRVQVTYAGEIQHLETDRNVEYPDLLFRSSFEPSHKAIDSSASVHVHGRSNTQLDETLTSELFHICAQALKSGMSFSGKHVLVTGAGPNSIGTEVVRLLLRGGARVIVTTSRAPSQSAKYYQRIYEVEGAKGSELLLLPFNQASVRDCDALVDYIYSPQSSGGLGRDLDAMLPFAAMAEEGAELSDLDGSNELVHRLMMTNVLRLLGRIIKNKRARGVDDNPTQVLLPLSPNHSNLGGDGMYSESKLGLESLLNRVRSESWSDELSICGVKIGWTRSTALTGGNDLFAAIMEDHGVLTFSVAEIAFSIATLMTQSIREACEQYPLLVDYSGGLGQLEDCHAVLAEGRQAIRSRAQTAKALAVERELEDGKSIESVDDTTRGTPVRQRCPIRLDFPAVPDYETQIQPLQQGFGDSIPDPANTVVIVGFSELGPFGSSRVRWEWERAGELSRAALIETAWFMGLITHVHEPAKAGQQQHVGWVDAKTREPVHEDEVEARYGEYIRAHIGIRSLEGEASGDDENDPTLREILEEISLQDDLAPFEAPAAAAEALKRRHKENITVQPLAQDADRCTVQLKRGATIMAPKSTVFDWGKVAGLLPTGFDASRYGLPNDLVRNLDPTALFAVCCVAEAFYSAGLPDPLELFKHIHLSELGNFLGSSIGGAIKVKNLYKDVYQGKDVEGDVLQDVYANTPAAWVNMLLLGSAGPIKTAVGACATGVESIDTGFDSIMSGKTQACIVGGVDDLQQDEAFGFSTLKATANAAEHLAAGRLPSEISRPAAESRGGFVESLGGGVQILCRADLALQMGLPIYGIVAGSAMASDGVGRSVPAPGRGILSFARECQTGPEERLGKDVDSRPESDEEGSRSSLSESSGYSTPLTPPDGSSVASGRAFFESKRLPNRTCWPASAKPSVVSSPFRSALETWGLSIDEIDLVSMHGTSTKANDINEPEVLSAEFDHLGRKPGHPVWAVCQKSITGHPKAPAAAWMLNGCLQAMASGVVPGNRNADNIDAAWQHFEHICLPTSPVQAKIRAFTLTSFGFGQKGGQVIGVSPKYLFATLSHDAYSQYTQQAGVRSQRAERAYVNAVMTDRIAGILDSQPYQKSNTNSILLDPTARLGADNIISRSIIPPVQQSKPVPQVVGKEIQRGRDGRRRQGYPHRSRNVRSVGVDVVKLANFTAHENRVFVERNFTLHEQTMAAAHIDPAAALAGRWCAKEAVFKCLRTHGKGAGAAMKSIEIVTAEGGMPAVSLSEDALKAAEEAGLGSISLSFAYEDDCVIAYAMGLGA</sequence>
<gene>
    <name evidence="20" type="ORF">LECACI_7A009627</name>
</gene>
<keyword evidence="3" id="KW-0597">Phosphoprotein</keyword>
<evidence type="ECO:0000256" key="12">
    <source>
        <dbReference type="ARBA" id="ARBA00049541"/>
    </source>
</evidence>
<dbReference type="CDD" id="cd08950">
    <property type="entry name" value="KR_fFAS_SDR_c_like"/>
    <property type="match status" value="1"/>
</dbReference>
<dbReference type="PROSITE" id="PS50075">
    <property type="entry name" value="CARRIER"/>
    <property type="match status" value="1"/>
</dbReference>
<dbReference type="PROSITE" id="PS52004">
    <property type="entry name" value="KS3_2"/>
    <property type="match status" value="1"/>
</dbReference>
<dbReference type="SUPFAM" id="SSF51735">
    <property type="entry name" value="NAD(P)-binding Rossmann-fold domains"/>
    <property type="match status" value="1"/>
</dbReference>
<dbReference type="InterPro" id="IPR040899">
    <property type="entry name" value="Fas_alpha_ACP"/>
</dbReference>
<dbReference type="GO" id="GO:0042759">
    <property type="term" value="P:long-chain fatty acid biosynthetic process"/>
    <property type="evidence" value="ECO:0007669"/>
    <property type="project" value="UniProtKB-UniRule"/>
</dbReference>
<dbReference type="Gene3D" id="3.90.470.20">
    <property type="entry name" value="4'-phosphopantetheinyl transferase domain"/>
    <property type="match status" value="1"/>
</dbReference>
<dbReference type="PROSITE" id="PS00606">
    <property type="entry name" value="KS3_1"/>
    <property type="match status" value="1"/>
</dbReference>
<keyword evidence="21" id="KW-1185">Reference proteome</keyword>
<feature type="active site" description="For beta-ketoacyl synthase activity" evidence="14">
    <location>
        <position position="1217"/>
    </location>
</feature>
<evidence type="ECO:0000259" key="18">
    <source>
        <dbReference type="PROSITE" id="PS50075"/>
    </source>
</evidence>
<dbReference type="PANTHER" id="PTHR10982">
    <property type="entry name" value="MALONYL COA-ACYL CARRIER PROTEIN TRANSACYLASE"/>
    <property type="match status" value="1"/>
</dbReference>
<keyword evidence="4 13" id="KW-0808">Transferase</keyword>
<dbReference type="GO" id="GO:0004321">
    <property type="term" value="F:fatty-acyl-CoA synthase activity"/>
    <property type="evidence" value="ECO:0007669"/>
    <property type="project" value="UniProtKB-EC"/>
</dbReference>